<evidence type="ECO:0000259" key="1">
    <source>
        <dbReference type="Pfam" id="PF09414"/>
    </source>
</evidence>
<name>A0A832T2D8_9EURY</name>
<dbReference type="EMBL" id="DUJS01000004">
    <property type="protein sequence ID" value="HII70755.1"/>
    <property type="molecule type" value="Genomic_DNA"/>
</dbReference>
<dbReference type="AlphaFoldDB" id="A0A832T2D8"/>
<dbReference type="RefSeq" id="WP_011018477.1">
    <property type="nucleotide sequence ID" value="NZ_DUJS01000004.1"/>
</dbReference>
<proteinExistence type="predicted"/>
<comment type="caution">
    <text evidence="2">The sequence shown here is derived from an EMBL/GenBank/DDBJ whole genome shotgun (WGS) entry which is preliminary data.</text>
</comment>
<sequence>MREEAPPKIPEGLRITATRTMAAARPEEPEPTLRLFRAFSPDRELVLEEKLDGTNVRVYLEGDRLLAHTRGWVDADEYLRGLDIEPPWEDLRGEFDRITILEGELLPYDLFSQESPRLHELAGRLETEVLFDGEPSDLTAELVYLEGKRYECRPEPLFSRVCELDPDHELIQRFLRENQVKPDFESAVAEGKLEPRVCFYELDMLEGSVKITAPRTEQLRECRRLSTEPPRWRVVVDPDPGDLERELDRLERNWCEGLCVKPMVETDDKLHAVKLRCPWFLRREFDGRPPRRGSHKVAGRITAQLLQTKVLHKNLRELEGKRGVLDKKWRKLSERTQRALRVQDRLLSLGLDSPRL</sequence>
<dbReference type="SUPFAM" id="SSF56091">
    <property type="entry name" value="DNA ligase/mRNA capping enzyme, catalytic domain"/>
    <property type="match status" value="1"/>
</dbReference>
<feature type="domain" description="RNA ligase" evidence="1">
    <location>
        <begin position="44"/>
        <end position="267"/>
    </location>
</feature>
<reference evidence="2" key="1">
    <citation type="journal article" date="2020" name="bioRxiv">
        <title>A rank-normalized archaeal taxonomy based on genome phylogeny resolves widespread incomplete and uneven classifications.</title>
        <authorList>
            <person name="Rinke C."/>
            <person name="Chuvochina M."/>
            <person name="Mussig A.J."/>
            <person name="Chaumeil P.-A."/>
            <person name="Waite D.W."/>
            <person name="Whitman W.B."/>
            <person name="Parks D.H."/>
            <person name="Hugenholtz P."/>
        </authorList>
    </citation>
    <scope>NUCLEOTIDE SEQUENCE</scope>
    <source>
        <strain evidence="2">UBA8853</strain>
    </source>
</reference>
<accession>A0A832T2D8</accession>
<dbReference type="Pfam" id="PF09414">
    <property type="entry name" value="RNA_ligase"/>
    <property type="match status" value="1"/>
</dbReference>
<dbReference type="InterPro" id="IPR021122">
    <property type="entry name" value="RNA_ligase_dom_REL/Rnl2"/>
</dbReference>
<evidence type="ECO:0000313" key="2">
    <source>
        <dbReference type="EMBL" id="HII70755.1"/>
    </source>
</evidence>
<dbReference type="Proteomes" id="UP000619545">
    <property type="component" value="Unassembled WGS sequence"/>
</dbReference>
<organism evidence="2 3">
    <name type="scientific">Methanopyrus kandleri</name>
    <dbReference type="NCBI Taxonomy" id="2320"/>
    <lineage>
        <taxon>Archaea</taxon>
        <taxon>Methanobacteriati</taxon>
        <taxon>Methanobacteriota</taxon>
        <taxon>Methanomada group</taxon>
        <taxon>Methanopyri</taxon>
        <taxon>Methanopyrales</taxon>
        <taxon>Methanopyraceae</taxon>
        <taxon>Methanopyrus</taxon>
    </lineage>
</organism>
<protein>
    <recommendedName>
        <fullName evidence="1">RNA ligase domain-containing protein</fullName>
    </recommendedName>
</protein>
<gene>
    <name evidence="2" type="ORF">HA336_05930</name>
</gene>
<dbReference type="GeneID" id="1477408"/>
<evidence type="ECO:0000313" key="3">
    <source>
        <dbReference type="Proteomes" id="UP000619545"/>
    </source>
</evidence>